<name>A0A2K9HN28_9LACO</name>
<dbReference type="EMBL" id="CP018867">
    <property type="protein sequence ID" value="AUI71533.1"/>
    <property type="molecule type" value="Genomic_DNA"/>
</dbReference>
<accession>A0A2K9HN28</accession>
<keyword evidence="2" id="KW-1185">Reference proteome</keyword>
<dbReference type="AlphaFoldDB" id="A0A2K9HN28"/>
<dbReference type="Proteomes" id="UP000234653">
    <property type="component" value="Chromosome"/>
</dbReference>
<sequence length="64" mass="6914">MTLVNEGASVRALNLLKGKIAEVLDVAVSNELGRINKMIRTVVVNNHVALMTNFCGSILRSLCC</sequence>
<organism evidence="1 2">
    <name type="scientific">Companilactobacillus alimentarius DSM 20249</name>
    <dbReference type="NCBI Taxonomy" id="1423720"/>
    <lineage>
        <taxon>Bacteria</taxon>
        <taxon>Bacillati</taxon>
        <taxon>Bacillota</taxon>
        <taxon>Bacilli</taxon>
        <taxon>Lactobacillales</taxon>
        <taxon>Lactobacillaceae</taxon>
        <taxon>Companilactobacillus</taxon>
    </lineage>
</organism>
<evidence type="ECO:0000313" key="2">
    <source>
        <dbReference type="Proteomes" id="UP000234653"/>
    </source>
</evidence>
<dbReference type="KEGG" id="lali:LA20249_04720"/>
<protein>
    <submittedName>
        <fullName evidence="1">Uncharacterized protein</fullName>
    </submittedName>
</protein>
<gene>
    <name evidence="1" type="ORF">LA20249_04720</name>
</gene>
<evidence type="ECO:0000313" key="1">
    <source>
        <dbReference type="EMBL" id="AUI71533.1"/>
    </source>
</evidence>
<reference evidence="1 2" key="1">
    <citation type="submission" date="2016-12" db="EMBL/GenBank/DDBJ databases">
        <title>The whole genome sequencing and assembly of Lactobacillus alimentarius DSM 20249T strain.</title>
        <authorList>
            <person name="Lee Y.-J."/>
            <person name="Yi H."/>
            <person name="Bahn Y.-S."/>
            <person name="Kim J.F."/>
            <person name="Lee D.-W."/>
        </authorList>
    </citation>
    <scope>NUCLEOTIDE SEQUENCE [LARGE SCALE GENOMIC DNA]</scope>
    <source>
        <strain evidence="1 2">DSM 20249</strain>
    </source>
</reference>
<proteinExistence type="predicted"/>